<dbReference type="RefSeq" id="XP_008861401.1">
    <property type="nucleotide sequence ID" value="XM_008863179.1"/>
</dbReference>
<dbReference type="VEuPathDB" id="FungiDB:H310_00401"/>
<dbReference type="EMBL" id="KI913952">
    <property type="protein sequence ID" value="ETW09990.1"/>
    <property type="molecule type" value="Genomic_DNA"/>
</dbReference>
<protein>
    <submittedName>
        <fullName evidence="3">Uncharacterized protein</fullName>
    </submittedName>
</protein>
<dbReference type="GeneID" id="20077451"/>
<proteinExistence type="predicted"/>
<feature type="region of interest" description="Disordered" evidence="2">
    <location>
        <begin position="391"/>
        <end position="424"/>
    </location>
</feature>
<accession>A0A024UVL9</accession>
<gene>
    <name evidence="3" type="ORF">H310_00401</name>
</gene>
<dbReference type="OrthoDB" id="68617at2759"/>
<name>A0A024UVL9_9STRA</name>
<evidence type="ECO:0000256" key="1">
    <source>
        <dbReference type="SAM" id="Coils"/>
    </source>
</evidence>
<keyword evidence="1" id="KW-0175">Coiled coil</keyword>
<evidence type="ECO:0000256" key="2">
    <source>
        <dbReference type="SAM" id="MobiDB-lite"/>
    </source>
</evidence>
<feature type="coiled-coil region" evidence="1">
    <location>
        <begin position="322"/>
        <end position="349"/>
    </location>
</feature>
<dbReference type="AlphaFoldDB" id="A0A024UVL9"/>
<evidence type="ECO:0000313" key="3">
    <source>
        <dbReference type="EMBL" id="ETW09990.1"/>
    </source>
</evidence>
<reference evidence="3" key="1">
    <citation type="submission" date="2013-12" db="EMBL/GenBank/DDBJ databases">
        <title>The Genome Sequence of Aphanomyces invadans NJM9701.</title>
        <authorList>
            <consortium name="The Broad Institute Genomics Platform"/>
            <person name="Russ C."/>
            <person name="Tyler B."/>
            <person name="van West P."/>
            <person name="Dieguez-Uribeondo J."/>
            <person name="Young S.K."/>
            <person name="Zeng Q."/>
            <person name="Gargeya S."/>
            <person name="Fitzgerald M."/>
            <person name="Abouelleil A."/>
            <person name="Alvarado L."/>
            <person name="Chapman S.B."/>
            <person name="Gainer-Dewar J."/>
            <person name="Goldberg J."/>
            <person name="Griggs A."/>
            <person name="Gujja S."/>
            <person name="Hansen M."/>
            <person name="Howarth C."/>
            <person name="Imamovic A."/>
            <person name="Ireland A."/>
            <person name="Larimer J."/>
            <person name="McCowan C."/>
            <person name="Murphy C."/>
            <person name="Pearson M."/>
            <person name="Poon T.W."/>
            <person name="Priest M."/>
            <person name="Roberts A."/>
            <person name="Saif S."/>
            <person name="Shea T."/>
            <person name="Sykes S."/>
            <person name="Wortman J."/>
            <person name="Nusbaum C."/>
            <person name="Birren B."/>
        </authorList>
    </citation>
    <scope>NUCLEOTIDE SEQUENCE [LARGE SCALE GENOMIC DNA]</scope>
    <source>
        <strain evidence="3">NJM9701</strain>
    </source>
</reference>
<sequence>MIATRSGSSAVLDEAFGRRMLDGTAEWSDVPEVIRSSFYVLHKAYRTYDRRLSRCEQSVASCLDRLTRTELGLVRRCGEGCMATARGPSHSAEVAGLKQQLSVLQDDLAMKVDKIGLLSTVNGAVRDTHDDHTKDIEDKLQTHASRLENTMLKVKTVLSRKLQAVEVHSRQDVASIKLHIQEQSKDLHGLHQDASRLEASIGDAQTSTAAAHDRLRNIESCLGELCRGVGMDIPEPCTASVLATAVTSAHVHKNLLARFQNMLEHSQTQLTHTTSTALEDVREQLRAIRQSVHLVEGRISVPMQPARSLAVETTNQLESTRAGQVEEQFELLEKQAVKLSAQLKELETMTLMTGTPDAVERVAPANVDLRYAPSDIKGWGLNDAVTPLPYHENGSTDAQNMDHDESSSTVARLSEPSPMDSKKLDLRLKRELSKARFEQVARRQKERLRRRVPSLPALT</sequence>
<organism evidence="3">
    <name type="scientific">Aphanomyces invadans</name>
    <dbReference type="NCBI Taxonomy" id="157072"/>
    <lineage>
        <taxon>Eukaryota</taxon>
        <taxon>Sar</taxon>
        <taxon>Stramenopiles</taxon>
        <taxon>Oomycota</taxon>
        <taxon>Saprolegniomycetes</taxon>
        <taxon>Saprolegniales</taxon>
        <taxon>Verrucalvaceae</taxon>
        <taxon>Aphanomyces</taxon>
    </lineage>
</organism>